<dbReference type="RefSeq" id="WP_338549384.1">
    <property type="nucleotide sequence ID" value="NZ_CP146069.1"/>
</dbReference>
<keyword evidence="2" id="KW-1185">Reference proteome</keyword>
<evidence type="ECO:0000313" key="1">
    <source>
        <dbReference type="EMBL" id="WWR46530.1"/>
    </source>
</evidence>
<proteinExistence type="predicted"/>
<reference evidence="1 2" key="1">
    <citation type="submission" date="2023-10" db="EMBL/GenBank/DDBJ databases">
        <title>Roseovarius strain S88 nov., isolated from a marine algae.</title>
        <authorList>
            <person name="Lee M.W."/>
            <person name="Lee J.K."/>
            <person name="Kim J.M."/>
            <person name="Choi D.G."/>
            <person name="Baek J.H."/>
            <person name="Bayburt H."/>
            <person name="Jung J.J."/>
            <person name="Han D.M."/>
            <person name="Jeon C.O."/>
        </authorList>
    </citation>
    <scope>NUCLEOTIDE SEQUENCE [LARGE SCALE GENOMIC DNA]</scope>
    <source>
        <strain evidence="1 2">S88</strain>
    </source>
</reference>
<dbReference type="EMBL" id="CP146069">
    <property type="protein sequence ID" value="WWR46530.1"/>
    <property type="molecule type" value="Genomic_DNA"/>
</dbReference>
<sequence length="282" mass="32613">MTDTDTATRIDIQDMNRRIVFHDDIQVMEADFSNFHFDSSAVVNAFYDRLEARIADTGEELWFFMVNLNNTRIDPAAWTAYSRRGRALNFAHSMGSVRFDASDETRQQIIRAANTEAFDPNLFSDRDAALARLAEQPSKRREKIVHDPNYVLADFVRRISFDEEATIMDVDFSHFTFHHSRDVDDFYDYIEERIIESDKRWFFLVNLNGCQILPAAWVQYALRGKRLNKAGSLGSVRYAAGSETEEDIRLRAESAGFRPNIRNTREEALELIEEMRAELTGG</sequence>
<organism evidence="1 2">
    <name type="scientific">Roseovarius phycicola</name>
    <dbReference type="NCBI Taxonomy" id="3080976"/>
    <lineage>
        <taxon>Bacteria</taxon>
        <taxon>Pseudomonadati</taxon>
        <taxon>Pseudomonadota</taxon>
        <taxon>Alphaproteobacteria</taxon>
        <taxon>Rhodobacterales</taxon>
        <taxon>Roseobacteraceae</taxon>
        <taxon>Roseovarius</taxon>
    </lineage>
</organism>
<protein>
    <submittedName>
        <fullName evidence="1">Uncharacterized protein</fullName>
    </submittedName>
</protein>
<dbReference type="Proteomes" id="UP001364156">
    <property type="component" value="Chromosome"/>
</dbReference>
<accession>A0ABZ2HMJ7</accession>
<gene>
    <name evidence="1" type="ORF">RZ517_17465</name>
</gene>
<evidence type="ECO:0000313" key="2">
    <source>
        <dbReference type="Proteomes" id="UP001364156"/>
    </source>
</evidence>
<name>A0ABZ2HMJ7_9RHOB</name>